<evidence type="ECO:0000313" key="2">
    <source>
        <dbReference type="EMBL" id="RUT05397.1"/>
    </source>
</evidence>
<proteinExistence type="predicted"/>
<dbReference type="EMBL" id="RSCK01000077">
    <property type="protein sequence ID" value="RUT05397.1"/>
    <property type="molecule type" value="Genomic_DNA"/>
</dbReference>
<evidence type="ECO:0000313" key="3">
    <source>
        <dbReference type="Proteomes" id="UP000282574"/>
    </source>
</evidence>
<accession>A0AB37UC57</accession>
<evidence type="ECO:0000256" key="1">
    <source>
        <dbReference type="SAM" id="MobiDB-lite"/>
    </source>
</evidence>
<protein>
    <recommendedName>
        <fullName evidence="4">Glycine zipper domain-containing protein</fullName>
    </recommendedName>
</protein>
<dbReference type="Proteomes" id="UP000282574">
    <property type="component" value="Unassembled WGS sequence"/>
</dbReference>
<dbReference type="RefSeq" id="WP_015154942.1">
    <property type="nucleotide sequence ID" value="NZ_JAVKZF010000001.1"/>
</dbReference>
<keyword evidence="3" id="KW-1185">Reference proteome</keyword>
<evidence type="ECO:0008006" key="4">
    <source>
        <dbReference type="Google" id="ProtNLM"/>
    </source>
</evidence>
<comment type="caution">
    <text evidence="2">The sequence shown here is derived from an EMBL/GenBank/DDBJ whole genome shotgun (WGS) entry which is preliminary data.</text>
</comment>
<organism evidence="2 3">
    <name type="scientific">Chroococcidiopsis cubana SAG 39.79</name>
    <dbReference type="NCBI Taxonomy" id="388085"/>
    <lineage>
        <taxon>Bacteria</taxon>
        <taxon>Bacillati</taxon>
        <taxon>Cyanobacteriota</taxon>
        <taxon>Cyanophyceae</taxon>
        <taxon>Chroococcidiopsidales</taxon>
        <taxon>Chroococcidiopsidaceae</taxon>
        <taxon>Chroococcidiopsis</taxon>
    </lineage>
</organism>
<feature type="region of interest" description="Disordered" evidence="1">
    <location>
        <begin position="232"/>
        <end position="257"/>
    </location>
</feature>
<gene>
    <name evidence="2" type="ORF">DSM107010_55500</name>
</gene>
<dbReference type="AlphaFoldDB" id="A0AB37UC57"/>
<feature type="compositionally biased region" description="Basic and acidic residues" evidence="1">
    <location>
        <begin position="234"/>
        <end position="257"/>
    </location>
</feature>
<sequence length="257" mass="28104">MLLFNRWQSKTAFLMAMGMTATAFVPLLISTPAIANSPSFEIAQLFPDSRDDEYRGSSGGIVPRGTIIPVTYDRGKKIIVSPEETADITLTVAEDVESESGRIAIPAGSRIEGELRPTDRGTQFVAQNLILEGRDRGYPIEATSREITDTEIIDEKSNPDILRGAVIGAAAGAVLGEIFGGIDLGEVLAGAGVGVLGEVLLRGRKQKEVEVVVIRPDTDLDLRLEEDFVASRSGNDDYRDSDYRRNRDSDYRRREDN</sequence>
<reference evidence="2 3" key="1">
    <citation type="journal article" date="2019" name="Genome Biol. Evol.">
        <title>Day and night: Metabolic profiles and evolutionary relationships of six axenic non-marine cyanobacteria.</title>
        <authorList>
            <person name="Will S.E."/>
            <person name="Henke P."/>
            <person name="Boedeker C."/>
            <person name="Huang S."/>
            <person name="Brinkmann H."/>
            <person name="Rohde M."/>
            <person name="Jarek M."/>
            <person name="Friedl T."/>
            <person name="Seufert S."/>
            <person name="Schumacher M."/>
            <person name="Overmann J."/>
            <person name="Neumann-Schaal M."/>
            <person name="Petersen J."/>
        </authorList>
    </citation>
    <scope>NUCLEOTIDE SEQUENCE [LARGE SCALE GENOMIC DNA]</scope>
    <source>
        <strain evidence="2 3">SAG 39.79</strain>
    </source>
</reference>
<name>A0AB37UC57_9CYAN</name>